<evidence type="ECO:0000313" key="3">
    <source>
        <dbReference type="EMBL" id="EWH10946.1"/>
    </source>
</evidence>
<accession>A0ABN0RJT9</accession>
<feature type="transmembrane region" description="Helical" evidence="1">
    <location>
        <begin position="15"/>
        <end position="41"/>
    </location>
</feature>
<proteinExistence type="predicted"/>
<gene>
    <name evidence="3" type="ORF">KLA_16095</name>
</gene>
<keyword evidence="1" id="KW-0812">Transmembrane</keyword>
<reference evidence="3 4" key="1">
    <citation type="journal article" date="2014" name="Genome Announc.">
        <title>Draft Genome Sequence of the Carrageenan-Degrading Bacterium Cellulophaga sp. Strain KL-A, Isolated from Decaying Marine Algae.</title>
        <authorList>
            <person name="Shan D."/>
            <person name="Ying J."/>
            <person name="Li X."/>
            <person name="Gao Z."/>
            <person name="Wei G."/>
            <person name="Shao Z."/>
        </authorList>
    </citation>
    <scope>NUCLEOTIDE SEQUENCE [LARGE SCALE GENOMIC DNA]</scope>
    <source>
        <strain evidence="3 4">KL-A</strain>
    </source>
</reference>
<dbReference type="Pfam" id="PF12158">
    <property type="entry name" value="DUF3592"/>
    <property type="match status" value="1"/>
</dbReference>
<evidence type="ECO:0000313" key="4">
    <source>
        <dbReference type="Proteomes" id="UP000019275"/>
    </source>
</evidence>
<keyword evidence="1" id="KW-1133">Transmembrane helix</keyword>
<name>A0ABN0RJT9_9FLAO</name>
<keyword evidence="4" id="KW-1185">Reference proteome</keyword>
<protein>
    <recommendedName>
        <fullName evidence="2">DUF3592 domain-containing protein</fullName>
    </recommendedName>
</protein>
<dbReference type="RefSeq" id="WP_034647009.1">
    <property type="nucleotide sequence ID" value="NZ_ARZX01000030.1"/>
</dbReference>
<keyword evidence="1" id="KW-0472">Membrane</keyword>
<feature type="domain" description="DUF3592" evidence="2">
    <location>
        <begin position="54"/>
        <end position="160"/>
    </location>
</feature>
<organism evidence="3 4">
    <name type="scientific">Cellulophaga geojensis KL-A</name>
    <dbReference type="NCBI Taxonomy" id="1328323"/>
    <lineage>
        <taxon>Bacteria</taxon>
        <taxon>Pseudomonadati</taxon>
        <taxon>Bacteroidota</taxon>
        <taxon>Flavobacteriia</taxon>
        <taxon>Flavobacteriales</taxon>
        <taxon>Flavobacteriaceae</taxon>
        <taxon>Cellulophaga</taxon>
    </lineage>
</organism>
<dbReference type="EMBL" id="ARZX01000030">
    <property type="protein sequence ID" value="EWH10946.1"/>
    <property type="molecule type" value="Genomic_DNA"/>
</dbReference>
<feature type="transmembrane region" description="Helical" evidence="1">
    <location>
        <begin position="165"/>
        <end position="187"/>
    </location>
</feature>
<comment type="caution">
    <text evidence="3">The sequence shown here is derived from an EMBL/GenBank/DDBJ whole genome shotgun (WGS) entry which is preliminary data.</text>
</comment>
<evidence type="ECO:0000259" key="2">
    <source>
        <dbReference type="Pfam" id="PF12158"/>
    </source>
</evidence>
<dbReference type="InterPro" id="IPR021994">
    <property type="entry name" value="DUF3592"/>
</dbReference>
<evidence type="ECO:0000256" key="1">
    <source>
        <dbReference type="SAM" id="Phobius"/>
    </source>
</evidence>
<sequence length="192" mass="22090">MNINLNNWNLDTVPTIFFCIVLPLSLYFAYWLFISGVIGAIRILKSKHWTPIIGKITDSEIRFMKFGGGADDPVSFNFVLKRTYSYVVNGENHISNQAIASDSLYEKQFKPMSKFPKKYGDYKTDPNYLETEKNIKNMIGRPITVYYNPNKPEIACLENKFQKEIFLPIIMGLLFGGGLTFLAYYIVKPIIE</sequence>
<dbReference type="Proteomes" id="UP000019275">
    <property type="component" value="Unassembled WGS sequence"/>
</dbReference>